<name>A0A2G8ST55_9APHY</name>
<protein>
    <submittedName>
        <fullName evidence="1">Uncharacterized protein</fullName>
    </submittedName>
</protein>
<proteinExistence type="predicted"/>
<dbReference type="Proteomes" id="UP000230002">
    <property type="component" value="Unassembled WGS sequence"/>
</dbReference>
<evidence type="ECO:0000313" key="2">
    <source>
        <dbReference type="Proteomes" id="UP000230002"/>
    </source>
</evidence>
<dbReference type="EMBL" id="AYKW01000001">
    <property type="protein sequence ID" value="PIL36748.1"/>
    <property type="molecule type" value="Genomic_DNA"/>
</dbReference>
<accession>A0A2G8ST55</accession>
<dbReference type="AlphaFoldDB" id="A0A2G8ST55"/>
<reference evidence="1 2" key="1">
    <citation type="journal article" date="2015" name="Sci. Rep.">
        <title>Chromosome-level genome map provides insights into diverse defense mechanisms in the medicinal fungus Ganoderma sinense.</title>
        <authorList>
            <person name="Zhu Y."/>
            <person name="Xu J."/>
            <person name="Sun C."/>
            <person name="Zhou S."/>
            <person name="Xu H."/>
            <person name="Nelson D.R."/>
            <person name="Qian J."/>
            <person name="Song J."/>
            <person name="Luo H."/>
            <person name="Xiang L."/>
            <person name="Li Y."/>
            <person name="Xu Z."/>
            <person name="Ji A."/>
            <person name="Wang L."/>
            <person name="Lu S."/>
            <person name="Hayward A."/>
            <person name="Sun W."/>
            <person name="Li X."/>
            <person name="Schwartz D.C."/>
            <person name="Wang Y."/>
            <person name="Chen S."/>
        </authorList>
    </citation>
    <scope>NUCLEOTIDE SEQUENCE [LARGE SCALE GENOMIC DNA]</scope>
    <source>
        <strain evidence="1 2">ZZ0214-1</strain>
    </source>
</reference>
<gene>
    <name evidence="1" type="ORF">GSI_00437</name>
</gene>
<organism evidence="1 2">
    <name type="scientific">Ganoderma sinense ZZ0214-1</name>
    <dbReference type="NCBI Taxonomy" id="1077348"/>
    <lineage>
        <taxon>Eukaryota</taxon>
        <taxon>Fungi</taxon>
        <taxon>Dikarya</taxon>
        <taxon>Basidiomycota</taxon>
        <taxon>Agaricomycotina</taxon>
        <taxon>Agaricomycetes</taxon>
        <taxon>Polyporales</taxon>
        <taxon>Polyporaceae</taxon>
        <taxon>Ganoderma</taxon>
    </lineage>
</organism>
<evidence type="ECO:0000313" key="1">
    <source>
        <dbReference type="EMBL" id="PIL36748.1"/>
    </source>
</evidence>
<keyword evidence="2" id="KW-1185">Reference proteome</keyword>
<comment type="caution">
    <text evidence="1">The sequence shown here is derived from an EMBL/GenBank/DDBJ whole genome shotgun (WGS) entry which is preliminary data.</text>
</comment>
<sequence>MTFAQLPSHHYPATTEEVLTGLGASTIHLQDSEAARVMLRVLSTSHISLIFSPLPAAGSATSSRIFRACVPRGTQQRPLSHFVERPAQANLP</sequence>